<keyword evidence="2" id="KW-1185">Reference proteome</keyword>
<dbReference type="RefSeq" id="WP_344751851.1">
    <property type="nucleotide sequence ID" value="NZ_BAABBW010000001.1"/>
</dbReference>
<dbReference type="EMBL" id="BAABBW010000001">
    <property type="protein sequence ID" value="GAA4169778.1"/>
    <property type="molecule type" value="Genomic_DNA"/>
</dbReference>
<organism evidence="1 2">
    <name type="scientific">Gryllotalpicola koreensis</name>
    <dbReference type="NCBI Taxonomy" id="993086"/>
    <lineage>
        <taxon>Bacteria</taxon>
        <taxon>Bacillati</taxon>
        <taxon>Actinomycetota</taxon>
        <taxon>Actinomycetes</taxon>
        <taxon>Micrococcales</taxon>
        <taxon>Microbacteriaceae</taxon>
        <taxon>Gryllotalpicola</taxon>
    </lineage>
</organism>
<evidence type="ECO:0000313" key="2">
    <source>
        <dbReference type="Proteomes" id="UP001501079"/>
    </source>
</evidence>
<evidence type="ECO:0000313" key="1">
    <source>
        <dbReference type="EMBL" id="GAA4169778.1"/>
    </source>
</evidence>
<comment type="caution">
    <text evidence="1">The sequence shown here is derived from an EMBL/GenBank/DDBJ whole genome shotgun (WGS) entry which is preliminary data.</text>
</comment>
<sequence length="199" mass="22237">MALFRKKRRDLGRFVPPEPEPLAPLDDVVEDALKIAYHGVRMAVKNHLIVNALRDGKPFDEAELEEFARGEYHELAETNRDAAVRAQKDLDRDESTTGGRIFPGGKPVVIEPDHRRKPQALRAVAEAYETTAVEHEALRKLVDEAKAAAWDEIGGTLAARLAAPRVDDDPDYAAFREERIARLIDEDLAALRARQPATD</sequence>
<reference evidence="2" key="1">
    <citation type="journal article" date="2019" name="Int. J. Syst. Evol. Microbiol.">
        <title>The Global Catalogue of Microorganisms (GCM) 10K type strain sequencing project: providing services to taxonomists for standard genome sequencing and annotation.</title>
        <authorList>
            <consortium name="The Broad Institute Genomics Platform"/>
            <consortium name="The Broad Institute Genome Sequencing Center for Infectious Disease"/>
            <person name="Wu L."/>
            <person name="Ma J."/>
        </authorList>
    </citation>
    <scope>NUCLEOTIDE SEQUENCE [LARGE SCALE GENOMIC DNA]</scope>
    <source>
        <strain evidence="2">JCM 17591</strain>
    </source>
</reference>
<protein>
    <recommendedName>
        <fullName evidence="3">Asparagine synthase</fullName>
    </recommendedName>
</protein>
<name>A0ABP7ZT85_9MICO</name>
<evidence type="ECO:0008006" key="3">
    <source>
        <dbReference type="Google" id="ProtNLM"/>
    </source>
</evidence>
<accession>A0ABP7ZT85</accession>
<gene>
    <name evidence="1" type="ORF">GCM10022287_06660</name>
</gene>
<proteinExistence type="predicted"/>
<dbReference type="Proteomes" id="UP001501079">
    <property type="component" value="Unassembled WGS sequence"/>
</dbReference>